<evidence type="ECO:0000256" key="9">
    <source>
        <dbReference type="PROSITE-ProRule" id="PRU00169"/>
    </source>
</evidence>
<dbReference type="SMART" id="SM00862">
    <property type="entry name" value="Trans_reg_C"/>
    <property type="match status" value="1"/>
</dbReference>
<dbReference type="GO" id="GO:0005829">
    <property type="term" value="C:cytosol"/>
    <property type="evidence" value="ECO:0007669"/>
    <property type="project" value="TreeGrafter"/>
</dbReference>
<comment type="subcellular location">
    <subcellularLocation>
        <location evidence="1">Cytoplasm</location>
    </subcellularLocation>
</comment>
<organism evidence="13 14">
    <name type="scientific">Parvularcula bermudensis (strain ATCC BAA-594 / HTCC2503 / KCTC 12087)</name>
    <dbReference type="NCBI Taxonomy" id="314260"/>
    <lineage>
        <taxon>Bacteria</taxon>
        <taxon>Pseudomonadati</taxon>
        <taxon>Pseudomonadota</taxon>
        <taxon>Alphaproteobacteria</taxon>
        <taxon>Parvularculales</taxon>
        <taxon>Parvularculaceae</taxon>
        <taxon>Parvularcula</taxon>
    </lineage>
</organism>
<dbReference type="InterPro" id="IPR001789">
    <property type="entry name" value="Sig_transdc_resp-reg_receiver"/>
</dbReference>
<evidence type="ECO:0000313" key="13">
    <source>
        <dbReference type="EMBL" id="ADM08473.1"/>
    </source>
</evidence>
<dbReference type="AlphaFoldDB" id="E0TBY0"/>
<dbReference type="InterPro" id="IPR016032">
    <property type="entry name" value="Sig_transdc_resp-reg_C-effctor"/>
</dbReference>
<keyword evidence="2" id="KW-0963">Cytoplasm</keyword>
<dbReference type="FunFam" id="3.40.50.2300:FF:000001">
    <property type="entry name" value="DNA-binding response regulator PhoB"/>
    <property type="match status" value="1"/>
</dbReference>
<evidence type="ECO:0000256" key="4">
    <source>
        <dbReference type="ARBA" id="ARBA00023012"/>
    </source>
</evidence>
<keyword evidence="4" id="KW-0902">Two-component regulatory system</keyword>
<dbReference type="Pfam" id="PF00486">
    <property type="entry name" value="Trans_reg_C"/>
    <property type="match status" value="1"/>
</dbReference>
<name>E0TBY0_PARBH</name>
<feature type="domain" description="Response regulatory" evidence="11">
    <location>
        <begin position="5"/>
        <end position="118"/>
    </location>
</feature>
<dbReference type="PANTHER" id="PTHR48111:SF4">
    <property type="entry name" value="DNA-BINDING DUAL TRANSCRIPTIONAL REGULATOR OMPR"/>
    <property type="match status" value="1"/>
</dbReference>
<evidence type="ECO:0000256" key="2">
    <source>
        <dbReference type="ARBA" id="ARBA00022490"/>
    </source>
</evidence>
<keyword evidence="14" id="KW-1185">Reference proteome</keyword>
<dbReference type="GO" id="GO:0006355">
    <property type="term" value="P:regulation of DNA-templated transcription"/>
    <property type="evidence" value="ECO:0007669"/>
    <property type="project" value="InterPro"/>
</dbReference>
<keyword evidence="7" id="KW-0804">Transcription</keyword>
<dbReference type="HOGENOM" id="CLU_000445_30_4_5"/>
<dbReference type="RefSeq" id="WP_013299447.1">
    <property type="nucleotide sequence ID" value="NC_014414.1"/>
</dbReference>
<proteinExistence type="predicted"/>
<feature type="domain" description="OmpR/PhoB-type" evidence="12">
    <location>
        <begin position="133"/>
        <end position="233"/>
    </location>
</feature>
<dbReference type="InterPro" id="IPR036388">
    <property type="entry name" value="WH-like_DNA-bd_sf"/>
</dbReference>
<evidence type="ECO:0000256" key="1">
    <source>
        <dbReference type="ARBA" id="ARBA00004496"/>
    </source>
</evidence>
<dbReference type="KEGG" id="pbr:PB2503_01972"/>
<dbReference type="PROSITE" id="PS50110">
    <property type="entry name" value="RESPONSE_REGULATORY"/>
    <property type="match status" value="1"/>
</dbReference>
<dbReference type="STRING" id="314260.PB2503_01972"/>
<evidence type="ECO:0000256" key="7">
    <source>
        <dbReference type="ARBA" id="ARBA00023163"/>
    </source>
</evidence>
<evidence type="ECO:0000256" key="8">
    <source>
        <dbReference type="ARBA" id="ARBA00067337"/>
    </source>
</evidence>
<keyword evidence="6 10" id="KW-0238">DNA-binding</keyword>
<dbReference type="InterPro" id="IPR011006">
    <property type="entry name" value="CheY-like_superfamily"/>
</dbReference>
<dbReference type="GO" id="GO:0000976">
    <property type="term" value="F:transcription cis-regulatory region binding"/>
    <property type="evidence" value="ECO:0007669"/>
    <property type="project" value="TreeGrafter"/>
</dbReference>
<accession>E0TBY0</accession>
<gene>
    <name evidence="13" type="ordered locus">PB2503_01972</name>
</gene>
<dbReference type="Pfam" id="PF00072">
    <property type="entry name" value="Response_reg"/>
    <property type="match status" value="1"/>
</dbReference>
<dbReference type="OrthoDB" id="9784252at2"/>
<dbReference type="GO" id="GO:0000156">
    <property type="term" value="F:phosphorelay response regulator activity"/>
    <property type="evidence" value="ECO:0007669"/>
    <property type="project" value="TreeGrafter"/>
</dbReference>
<dbReference type="CDD" id="cd00383">
    <property type="entry name" value="trans_reg_C"/>
    <property type="match status" value="1"/>
</dbReference>
<feature type="DNA-binding region" description="OmpR/PhoB-type" evidence="10">
    <location>
        <begin position="133"/>
        <end position="233"/>
    </location>
</feature>
<keyword evidence="5" id="KW-0805">Transcription regulation</keyword>
<protein>
    <recommendedName>
        <fullName evidence="8">Regulatory protein VirG</fullName>
    </recommendedName>
</protein>
<dbReference type="InterPro" id="IPR039420">
    <property type="entry name" value="WalR-like"/>
</dbReference>
<reference evidence="14" key="1">
    <citation type="submission" date="2010-08" db="EMBL/GenBank/DDBJ databases">
        <title>Genome sequence of Parvularcula bermudensis HTCC2503.</title>
        <authorList>
            <person name="Kang D.-M."/>
            <person name="Oh H.-M."/>
            <person name="Cho J.-C."/>
        </authorList>
    </citation>
    <scope>NUCLEOTIDE SEQUENCE [LARGE SCALE GENOMIC DNA]</scope>
    <source>
        <strain evidence="14">ATCC BAA-594 / HTCC2503 / KCTC 12087</strain>
    </source>
</reference>
<evidence type="ECO:0000256" key="10">
    <source>
        <dbReference type="PROSITE-ProRule" id="PRU01091"/>
    </source>
</evidence>
<evidence type="ECO:0000256" key="5">
    <source>
        <dbReference type="ARBA" id="ARBA00023015"/>
    </source>
</evidence>
<evidence type="ECO:0000259" key="12">
    <source>
        <dbReference type="PROSITE" id="PS51755"/>
    </source>
</evidence>
<dbReference type="Gene3D" id="1.10.10.10">
    <property type="entry name" value="Winged helix-like DNA-binding domain superfamily/Winged helix DNA-binding domain"/>
    <property type="match status" value="1"/>
</dbReference>
<evidence type="ECO:0000256" key="3">
    <source>
        <dbReference type="ARBA" id="ARBA00022553"/>
    </source>
</evidence>
<dbReference type="GO" id="GO:0032993">
    <property type="term" value="C:protein-DNA complex"/>
    <property type="evidence" value="ECO:0007669"/>
    <property type="project" value="TreeGrafter"/>
</dbReference>
<evidence type="ECO:0000259" key="11">
    <source>
        <dbReference type="PROSITE" id="PS50110"/>
    </source>
</evidence>
<dbReference type="Gene3D" id="3.40.50.2300">
    <property type="match status" value="1"/>
</dbReference>
<keyword evidence="3 9" id="KW-0597">Phosphoprotein</keyword>
<dbReference type="PANTHER" id="PTHR48111">
    <property type="entry name" value="REGULATOR OF RPOS"/>
    <property type="match status" value="1"/>
</dbReference>
<dbReference type="Gene3D" id="6.10.250.690">
    <property type="match status" value="1"/>
</dbReference>
<dbReference type="FunFam" id="1.10.10.10:FF:000099">
    <property type="entry name" value="Two-component system response regulator TorR"/>
    <property type="match status" value="1"/>
</dbReference>
<reference evidence="13 14" key="2">
    <citation type="journal article" date="2011" name="J. Bacteriol.">
        <title>Complete genome sequence of strain HTCC2503T of Parvularcula bermudensis, the type species of the order "Parvularculales" in the class Alphaproteobacteria.</title>
        <authorList>
            <person name="Oh H.M."/>
            <person name="Kang I."/>
            <person name="Vergin K.L."/>
            <person name="Kang D."/>
            <person name="Rhee K.H."/>
            <person name="Giovannoni S.J."/>
            <person name="Cho J.C."/>
        </authorList>
    </citation>
    <scope>NUCLEOTIDE SEQUENCE [LARGE SCALE GENOMIC DNA]</scope>
    <source>
        <strain evidence="14">ATCC BAA-594 / HTCC2503 / KCTC 12087</strain>
    </source>
</reference>
<dbReference type="PROSITE" id="PS51755">
    <property type="entry name" value="OMPR_PHOB"/>
    <property type="match status" value="1"/>
</dbReference>
<dbReference type="CDD" id="cd17574">
    <property type="entry name" value="REC_OmpR"/>
    <property type="match status" value="1"/>
</dbReference>
<dbReference type="Proteomes" id="UP000001302">
    <property type="component" value="Chromosome"/>
</dbReference>
<feature type="modified residue" description="4-aspartylphosphate" evidence="9">
    <location>
        <position position="54"/>
    </location>
</feature>
<dbReference type="eggNOG" id="COG0745">
    <property type="taxonomic scope" value="Bacteria"/>
</dbReference>
<evidence type="ECO:0000256" key="6">
    <source>
        <dbReference type="ARBA" id="ARBA00023125"/>
    </source>
</evidence>
<dbReference type="SUPFAM" id="SSF52172">
    <property type="entry name" value="CheY-like"/>
    <property type="match status" value="1"/>
</dbReference>
<dbReference type="InterPro" id="IPR001867">
    <property type="entry name" value="OmpR/PhoB-type_DNA-bd"/>
</dbReference>
<sequence length="238" mass="26137">MSGEKILIVDDEASIREPLADYLAGHHYDILRAKDGLEAREVCRTAQPDLVLLDIMMPGEDGLSLLREWQATGGPPVILLTAMADDTDRIVGLELGADDYVTKPFNPRELVARIKAVLRRAGGEGANPPPDACEGYSFAGFHLDIGRRHLTGPDHPSIPLTGGEFALLHVLLDSAGRVLSRDQLLDATQGREAHLFDRSIDNQISRIRKKIELDPKQPQIIKTVRNGGYVLSVPVSRR</sequence>
<dbReference type="SUPFAM" id="SSF46894">
    <property type="entry name" value="C-terminal effector domain of the bipartite response regulators"/>
    <property type="match status" value="1"/>
</dbReference>
<dbReference type="EMBL" id="CP002156">
    <property type="protein sequence ID" value="ADM08473.1"/>
    <property type="molecule type" value="Genomic_DNA"/>
</dbReference>
<evidence type="ECO:0000313" key="14">
    <source>
        <dbReference type="Proteomes" id="UP000001302"/>
    </source>
</evidence>
<dbReference type="SMART" id="SM00448">
    <property type="entry name" value="REC"/>
    <property type="match status" value="1"/>
</dbReference>